<comment type="caution">
    <text evidence="1">The sequence shown here is derived from an EMBL/GenBank/DDBJ whole genome shotgun (WGS) entry which is preliminary data.</text>
</comment>
<gene>
    <name evidence="1" type="ORF">GGR16_002430</name>
</gene>
<protein>
    <submittedName>
        <fullName evidence="1">Uncharacterized protein</fullName>
    </submittedName>
</protein>
<dbReference type="RefSeq" id="WP_183316755.1">
    <property type="nucleotide sequence ID" value="NZ_JACIEN010000002.1"/>
</dbReference>
<proteinExistence type="predicted"/>
<dbReference type="AlphaFoldDB" id="A0A840BVB1"/>
<name>A0A840BVB1_9HYPH</name>
<evidence type="ECO:0000313" key="2">
    <source>
        <dbReference type="Proteomes" id="UP000577362"/>
    </source>
</evidence>
<reference evidence="1 2" key="1">
    <citation type="submission" date="2020-08" db="EMBL/GenBank/DDBJ databases">
        <title>Genomic Encyclopedia of Type Strains, Phase IV (KMG-IV): sequencing the most valuable type-strain genomes for metagenomic binning, comparative biology and taxonomic classification.</title>
        <authorList>
            <person name="Goeker M."/>
        </authorList>
    </citation>
    <scope>NUCLEOTIDE SEQUENCE [LARGE SCALE GENOMIC DNA]</scope>
    <source>
        <strain evidence="1 2">DSM 103737</strain>
    </source>
</reference>
<dbReference type="EMBL" id="JACIEN010000002">
    <property type="protein sequence ID" value="MBB4017401.1"/>
    <property type="molecule type" value="Genomic_DNA"/>
</dbReference>
<sequence>MISAVVSAATSRAGLAAIGLVAGFLYGHHVAGRGATVRDLRSEVATLRIDLAIAKGAAEIVAVETADLDRLQAELRGKNDAYAADLAKRPDDRCRLTGADVRRVHGNR</sequence>
<keyword evidence="2" id="KW-1185">Reference proteome</keyword>
<evidence type="ECO:0000313" key="1">
    <source>
        <dbReference type="EMBL" id="MBB4017401.1"/>
    </source>
</evidence>
<dbReference type="Proteomes" id="UP000577362">
    <property type="component" value="Unassembled WGS sequence"/>
</dbReference>
<organism evidence="1 2">
    <name type="scientific">Chelatococcus caeni</name>
    <dbReference type="NCBI Taxonomy" id="1348468"/>
    <lineage>
        <taxon>Bacteria</taxon>
        <taxon>Pseudomonadati</taxon>
        <taxon>Pseudomonadota</taxon>
        <taxon>Alphaproteobacteria</taxon>
        <taxon>Hyphomicrobiales</taxon>
        <taxon>Chelatococcaceae</taxon>
        <taxon>Chelatococcus</taxon>
    </lineage>
</organism>
<accession>A0A840BVB1</accession>